<name>A0AAX4KDB4_9TREE</name>
<feature type="region of interest" description="Disordered" evidence="10">
    <location>
        <begin position="447"/>
        <end position="497"/>
    </location>
</feature>
<evidence type="ECO:0000256" key="4">
    <source>
        <dbReference type="ARBA" id="ARBA00022679"/>
    </source>
</evidence>
<dbReference type="NCBIfam" id="TIGR01469">
    <property type="entry name" value="cobA_cysG_Cterm"/>
    <property type="match status" value="1"/>
</dbReference>
<keyword evidence="4" id="KW-0808">Transferase</keyword>
<evidence type="ECO:0000256" key="3">
    <source>
        <dbReference type="ARBA" id="ARBA00022603"/>
    </source>
</evidence>
<evidence type="ECO:0000256" key="11">
    <source>
        <dbReference type="SAM" id="Phobius"/>
    </source>
</evidence>
<proteinExistence type="inferred from homology"/>
<dbReference type="InterPro" id="IPR014776">
    <property type="entry name" value="4pyrrole_Mease_sub2"/>
</dbReference>
<protein>
    <recommendedName>
        <fullName evidence="1">precorrin-2 dehydrogenase</fullName>
        <ecNumber evidence="1">1.3.1.76</ecNumber>
    </recommendedName>
</protein>
<gene>
    <name evidence="15" type="ORF">V865_002480</name>
</gene>
<feature type="region of interest" description="Disordered" evidence="10">
    <location>
        <begin position="225"/>
        <end position="244"/>
    </location>
</feature>
<dbReference type="GO" id="GO:0032259">
    <property type="term" value="P:methylation"/>
    <property type="evidence" value="ECO:0007669"/>
    <property type="project" value="UniProtKB-KW"/>
</dbReference>
<sequence>MQLKDQRPPLWVSWWMAFSIVIVSWDAAYCFLRPRSFGTGDLAWIWAPYNMVPYSMVDYLYGQPGLDANDGFTNAQALMNVIEVFLAIEYLYLRHTSPRSSNKTPNPAHHYHAHAPLVGFAGALMTLSKTALYFLQEYFCDWCMVGHNDRFTFWTVWVATNGYVCSSYSLLHSPGPWLTFFALSSTWVVVPFTICVFLGRFIAQALMRDTANQIAYLEWSTSQTQSSLTSPKPTSTTSLTVQSDSEQVESDALSTSITPPAALPLTFHPRNLSVLVIGSNRLAATRATTFLEAGAKVIITSQVLISDASPELKQLAQAGRVEYRQLESDTAEDWSSLFSNLKVSLVCVTDTLIGSQSRRSPSSAKTIYQSCSSLRIPINISDQPLYSTYTFPSVHRFVGQNGVPSNLQVAVTTNGQGCRLAGRIKREIITRLPSNVGAAVDNVGKLRSKAKSSPKLSEEEEQNHDIPLNSPVPQLHTPSLSRVGSTEKLSIIPDGGVEGLSEEEQQLRRMRWVHQMSEYYSFEHLARLKEEDLDQALELWSTSSQDITLRHHQSGHRNKNGQGKILLIGSGPGHPGLLTVAAHHALKTATLILSDKLVPSEILALIPSTTKLHIAKKFPGNAEGAQNEMMELALAGAQKGEIVVRLKQGDPFVYGRGGEEVLYFRENGFESTVIPGISSALAGPLMMNIPVTQRGVSESLVLCTGVGRQGKAVKLPGYVKSRSLILLMGVARINQIIETLTLSSPNAEGRDGDRYPGYSPIGIIERASSPDQRIIMSRLDRIEESLKKLDERPPGMIIVGWPVLCLEGKGKVDILDNINASEEDERKIVDDWLDGKDYKVREGLQEGWRDLLSEVQ</sequence>
<evidence type="ECO:0000259" key="13">
    <source>
        <dbReference type="Pfam" id="PF14823"/>
    </source>
</evidence>
<dbReference type="CDD" id="cd11642">
    <property type="entry name" value="SUMT"/>
    <property type="match status" value="1"/>
</dbReference>
<keyword evidence="11" id="KW-0472">Membrane</keyword>
<keyword evidence="16" id="KW-1185">Reference proteome</keyword>
<feature type="domain" description="Siroheme biosynthesis protein Met8 C-terminal" evidence="13">
    <location>
        <begin position="503"/>
        <end position="543"/>
    </location>
</feature>
<evidence type="ECO:0000256" key="10">
    <source>
        <dbReference type="SAM" id="MobiDB-lite"/>
    </source>
</evidence>
<feature type="domain" description="Siroheme synthase central" evidence="14">
    <location>
        <begin position="406"/>
        <end position="428"/>
    </location>
</feature>
<dbReference type="FunFam" id="3.40.1010.10:FF:000006">
    <property type="entry name" value="Siroheme synthase, putative"/>
    <property type="match status" value="1"/>
</dbReference>
<keyword evidence="11" id="KW-0812">Transmembrane</keyword>
<dbReference type="InterPro" id="IPR050161">
    <property type="entry name" value="Siro_Cobalamin_biosynth"/>
</dbReference>
<dbReference type="InterPro" id="IPR006366">
    <property type="entry name" value="CobA/CysG_C"/>
</dbReference>
<evidence type="ECO:0000256" key="2">
    <source>
        <dbReference type="ARBA" id="ARBA00022481"/>
    </source>
</evidence>
<evidence type="ECO:0000259" key="12">
    <source>
        <dbReference type="Pfam" id="PF00590"/>
    </source>
</evidence>
<dbReference type="SUPFAM" id="SSF51735">
    <property type="entry name" value="NAD(P)-binding Rossmann-fold domains"/>
    <property type="match status" value="1"/>
</dbReference>
<dbReference type="EMBL" id="CP144089">
    <property type="protein sequence ID" value="WWD04411.1"/>
    <property type="molecule type" value="Genomic_DNA"/>
</dbReference>
<evidence type="ECO:0000256" key="1">
    <source>
        <dbReference type="ARBA" id="ARBA00012400"/>
    </source>
</evidence>
<dbReference type="PANTHER" id="PTHR45790">
    <property type="entry name" value="SIROHEME SYNTHASE-RELATED"/>
    <property type="match status" value="1"/>
</dbReference>
<dbReference type="GO" id="GO:0004851">
    <property type="term" value="F:uroporphyrin-III C-methyltransferase activity"/>
    <property type="evidence" value="ECO:0007669"/>
    <property type="project" value="TreeGrafter"/>
</dbReference>
<comment type="similarity">
    <text evidence="9">In the N-terminal section; belongs to the precorrin methyltransferase family.</text>
</comment>
<dbReference type="KEGG" id="ker:91101284"/>
<feature type="transmembrane region" description="Helical" evidence="11">
    <location>
        <begin position="74"/>
        <end position="93"/>
    </location>
</feature>
<dbReference type="Gene3D" id="3.40.1010.10">
    <property type="entry name" value="Cobalt-precorrin-4 Transmethylase, Domain 1"/>
    <property type="match status" value="1"/>
</dbReference>
<accession>A0AAX4KDB4</accession>
<dbReference type="Gene3D" id="3.30.950.10">
    <property type="entry name" value="Methyltransferase, Cobalt-precorrin-4 Transmethylase, Domain 2"/>
    <property type="match status" value="1"/>
</dbReference>
<keyword evidence="11" id="KW-1133">Transmembrane helix</keyword>
<dbReference type="InterPro" id="IPR028281">
    <property type="entry name" value="Sirohaem_synthase_central"/>
</dbReference>
<evidence type="ECO:0000256" key="8">
    <source>
        <dbReference type="ARBA" id="ARBA00023244"/>
    </source>
</evidence>
<dbReference type="Pfam" id="PF13241">
    <property type="entry name" value="NAD_binding_7"/>
    <property type="match status" value="1"/>
</dbReference>
<feature type="transmembrane region" description="Helical" evidence="11">
    <location>
        <begin position="12"/>
        <end position="32"/>
    </location>
</feature>
<dbReference type="InterPro" id="IPR028162">
    <property type="entry name" value="Met8_C"/>
</dbReference>
<evidence type="ECO:0000256" key="6">
    <source>
        <dbReference type="ARBA" id="ARBA00023002"/>
    </source>
</evidence>
<evidence type="ECO:0000313" key="15">
    <source>
        <dbReference type="EMBL" id="WWD04411.1"/>
    </source>
</evidence>
<dbReference type="PANTHER" id="PTHR45790:SF6">
    <property type="entry name" value="UROPORPHYRINOGEN-III C-METHYLTRANSFERASE"/>
    <property type="match status" value="1"/>
</dbReference>
<dbReference type="Pfam" id="PF14823">
    <property type="entry name" value="Sirohm_synth_C"/>
    <property type="match status" value="1"/>
</dbReference>
<keyword evidence="6" id="KW-0560">Oxidoreductase</keyword>
<dbReference type="InterPro" id="IPR035996">
    <property type="entry name" value="4pyrrol_Methylase_sf"/>
</dbReference>
<keyword evidence="8" id="KW-0627">Porphyrin biosynthesis</keyword>
<dbReference type="GeneID" id="91101284"/>
<dbReference type="Proteomes" id="UP001358614">
    <property type="component" value="Chromosome 1"/>
</dbReference>
<evidence type="ECO:0000313" key="16">
    <source>
        <dbReference type="Proteomes" id="UP001358614"/>
    </source>
</evidence>
<dbReference type="SUPFAM" id="SSF75615">
    <property type="entry name" value="Siroheme synthase middle domains-like"/>
    <property type="match status" value="1"/>
</dbReference>
<keyword evidence="7" id="KW-0520">NAD</keyword>
<dbReference type="Pfam" id="PF00590">
    <property type="entry name" value="TP_methylase"/>
    <property type="match status" value="1"/>
</dbReference>
<feature type="transmembrane region" description="Helical" evidence="11">
    <location>
        <begin position="177"/>
        <end position="198"/>
    </location>
</feature>
<dbReference type="RefSeq" id="XP_066082378.1">
    <property type="nucleotide sequence ID" value="XM_066226281.1"/>
</dbReference>
<feature type="domain" description="Tetrapyrrole methylase" evidence="12">
    <location>
        <begin position="564"/>
        <end position="781"/>
    </location>
</feature>
<feature type="compositionally biased region" description="Polar residues" evidence="10">
    <location>
        <begin position="476"/>
        <end position="488"/>
    </location>
</feature>
<evidence type="ECO:0000256" key="9">
    <source>
        <dbReference type="ARBA" id="ARBA00035662"/>
    </source>
</evidence>
<dbReference type="InterPro" id="IPR036291">
    <property type="entry name" value="NAD(P)-bd_dom_sf"/>
</dbReference>
<dbReference type="InterPro" id="IPR000878">
    <property type="entry name" value="4pyrrol_Mease"/>
</dbReference>
<dbReference type="SUPFAM" id="SSF53790">
    <property type="entry name" value="Tetrapyrrole methylase"/>
    <property type="match status" value="1"/>
</dbReference>
<feature type="compositionally biased region" description="Low complexity" evidence="10">
    <location>
        <begin position="225"/>
        <end position="240"/>
    </location>
</feature>
<keyword evidence="5" id="KW-0949">S-adenosyl-L-methionine</keyword>
<evidence type="ECO:0000259" key="14">
    <source>
        <dbReference type="Pfam" id="PF14824"/>
    </source>
</evidence>
<keyword evidence="2" id="KW-0488">Methylation</keyword>
<dbReference type="GO" id="GO:0019354">
    <property type="term" value="P:siroheme biosynthetic process"/>
    <property type="evidence" value="ECO:0007669"/>
    <property type="project" value="InterPro"/>
</dbReference>
<keyword evidence="3" id="KW-0489">Methyltransferase</keyword>
<dbReference type="AlphaFoldDB" id="A0AAX4KDB4"/>
<evidence type="ECO:0000256" key="5">
    <source>
        <dbReference type="ARBA" id="ARBA00022691"/>
    </source>
</evidence>
<dbReference type="Pfam" id="PF14824">
    <property type="entry name" value="Sirohm_synth_M"/>
    <property type="match status" value="1"/>
</dbReference>
<dbReference type="GO" id="GO:0043115">
    <property type="term" value="F:precorrin-2 dehydrogenase activity"/>
    <property type="evidence" value="ECO:0007669"/>
    <property type="project" value="UniProtKB-EC"/>
</dbReference>
<dbReference type="InterPro" id="IPR014777">
    <property type="entry name" value="4pyrrole_Mease_sub1"/>
</dbReference>
<dbReference type="EC" id="1.3.1.76" evidence="1"/>
<reference evidence="15 16" key="1">
    <citation type="submission" date="2024-01" db="EMBL/GenBank/DDBJ databases">
        <title>Comparative genomics of Cryptococcus and Kwoniella reveals pathogenesis evolution and contrasting modes of karyotype evolution via chromosome fusion or intercentromeric recombination.</title>
        <authorList>
            <person name="Coelho M.A."/>
            <person name="David-Palma M."/>
            <person name="Shea T."/>
            <person name="Bowers K."/>
            <person name="McGinley-Smith S."/>
            <person name="Mohammad A.W."/>
            <person name="Gnirke A."/>
            <person name="Yurkov A.M."/>
            <person name="Nowrousian M."/>
            <person name="Sun S."/>
            <person name="Cuomo C.A."/>
            <person name="Heitman J."/>
        </authorList>
    </citation>
    <scope>NUCLEOTIDE SEQUENCE [LARGE SCALE GENOMIC DNA]</scope>
    <source>
        <strain evidence="15 16">PYCC6329</strain>
    </source>
</reference>
<dbReference type="Gene3D" id="3.40.50.720">
    <property type="entry name" value="NAD(P)-binding Rossmann-like Domain"/>
    <property type="match status" value="1"/>
</dbReference>
<feature type="transmembrane region" description="Helical" evidence="11">
    <location>
        <begin position="44"/>
        <end position="62"/>
    </location>
</feature>
<evidence type="ECO:0000256" key="7">
    <source>
        <dbReference type="ARBA" id="ARBA00023027"/>
    </source>
</evidence>
<organism evidence="15 16">
    <name type="scientific">Kwoniella europaea PYCC6329</name>
    <dbReference type="NCBI Taxonomy" id="1423913"/>
    <lineage>
        <taxon>Eukaryota</taxon>
        <taxon>Fungi</taxon>
        <taxon>Dikarya</taxon>
        <taxon>Basidiomycota</taxon>
        <taxon>Agaricomycotina</taxon>
        <taxon>Tremellomycetes</taxon>
        <taxon>Tremellales</taxon>
        <taxon>Cryptococcaceae</taxon>
        <taxon>Kwoniella</taxon>
    </lineage>
</organism>
<feature type="transmembrane region" description="Helical" evidence="11">
    <location>
        <begin position="151"/>
        <end position="171"/>
    </location>
</feature>